<dbReference type="EMBL" id="JAZBJM010000004">
    <property type="protein sequence ID" value="MEM0518351.1"/>
    <property type="molecule type" value="Genomic_DNA"/>
</dbReference>
<protein>
    <recommendedName>
        <fullName evidence="5">Glycosyl transferase family 2</fullName>
    </recommendedName>
</protein>
<dbReference type="Proteomes" id="UP001388259">
    <property type="component" value="Unassembled WGS sequence"/>
</dbReference>
<sequence length="267" mass="32043">MKNTHSNIAMLTTVINFDFYNKTVNLFPENIPYYIIDGRNGMHGIHSLFYAFKKLKNKGIEWLIMADEDVIFQNAKSVFGIIDFMKNNKYTVCGVRDGGVIDHRNNNPHLINTFFSIINFKEVSNYFNKKEILKNQYVIEGEFKDEFYAPFKYDSQSLYEPYYCFYFWLRRKGVNILFLEAEMYGDDQLSNTVMDHFGETFLIHTWHARSYGINKKHTQRINRILNETKIEIKQHNKIYVLRSKTFVIVQKFKKLQRRFSRYFKLIQ</sequence>
<evidence type="ECO:0000313" key="2">
    <source>
        <dbReference type="EMBL" id="MEM0573919.1"/>
    </source>
</evidence>
<evidence type="ECO:0008006" key="5">
    <source>
        <dbReference type="Google" id="ProtNLM"/>
    </source>
</evidence>
<dbReference type="RefSeq" id="WP_342687260.1">
    <property type="nucleotide sequence ID" value="NZ_JAZBJM010000004.1"/>
</dbReference>
<reference evidence="1 4" key="1">
    <citation type="submission" date="2024-01" db="EMBL/GenBank/DDBJ databases">
        <title>Aequorivita flavus sp. nov., isolated from deep-sea sediment.</title>
        <authorList>
            <person name="Chen X."/>
        </authorList>
    </citation>
    <scope>NUCLEOTIDE SEQUENCE</scope>
    <source>
        <strain evidence="1">MCCC 1A16923</strain>
        <strain evidence="2 4">MCCC 1A16935</strain>
    </source>
</reference>
<dbReference type="Proteomes" id="UP001390963">
    <property type="component" value="Unassembled WGS sequence"/>
</dbReference>
<keyword evidence="4" id="KW-1185">Reference proteome</keyword>
<dbReference type="AlphaFoldDB" id="A0AB35YSP2"/>
<evidence type="ECO:0000313" key="3">
    <source>
        <dbReference type="Proteomes" id="UP001388259"/>
    </source>
</evidence>
<name>A0AB35YSP2_9FLAO</name>
<gene>
    <name evidence="2" type="ORF">VZD24_10345</name>
    <name evidence="1" type="ORF">VZD85_08315</name>
</gene>
<comment type="caution">
    <text evidence="1">The sequence shown here is derived from an EMBL/GenBank/DDBJ whole genome shotgun (WGS) entry which is preliminary data.</text>
</comment>
<evidence type="ECO:0000313" key="1">
    <source>
        <dbReference type="EMBL" id="MEM0518351.1"/>
    </source>
</evidence>
<dbReference type="EMBL" id="JBANCF010000008">
    <property type="protein sequence ID" value="MEM0573919.1"/>
    <property type="molecule type" value="Genomic_DNA"/>
</dbReference>
<organism evidence="1 3">
    <name type="scientific">Aequorivita flava</name>
    <dbReference type="NCBI Taxonomy" id="3114371"/>
    <lineage>
        <taxon>Bacteria</taxon>
        <taxon>Pseudomonadati</taxon>
        <taxon>Bacteroidota</taxon>
        <taxon>Flavobacteriia</taxon>
        <taxon>Flavobacteriales</taxon>
        <taxon>Flavobacteriaceae</taxon>
        <taxon>Aequorivita</taxon>
    </lineage>
</organism>
<evidence type="ECO:0000313" key="4">
    <source>
        <dbReference type="Proteomes" id="UP001390963"/>
    </source>
</evidence>
<accession>A0AB35YSP2</accession>
<proteinExistence type="predicted"/>